<protein>
    <submittedName>
        <fullName evidence="2">DUF5069 domain-containing protein</fullName>
    </submittedName>
</protein>
<proteinExistence type="predicted"/>
<dbReference type="Proteomes" id="UP000676169">
    <property type="component" value="Chromosome"/>
</dbReference>
<organism evidence="2 3">
    <name type="scientific">Luteolibacter ambystomatis</name>
    <dbReference type="NCBI Taxonomy" id="2824561"/>
    <lineage>
        <taxon>Bacteria</taxon>
        <taxon>Pseudomonadati</taxon>
        <taxon>Verrucomicrobiota</taxon>
        <taxon>Verrucomicrobiia</taxon>
        <taxon>Verrucomicrobiales</taxon>
        <taxon>Verrucomicrobiaceae</taxon>
        <taxon>Luteolibacter</taxon>
    </lineage>
</organism>
<dbReference type="AlphaFoldDB" id="A0A975G6U2"/>
<evidence type="ECO:0000313" key="2">
    <source>
        <dbReference type="EMBL" id="QUE50028.1"/>
    </source>
</evidence>
<reference evidence="2" key="1">
    <citation type="submission" date="2021-04" db="EMBL/GenBank/DDBJ databases">
        <title>Luteolibacter sp. 32A isolated from the skin of an Anderson's salamander (Ambystoma andersonii).</title>
        <authorList>
            <person name="Spergser J."/>
            <person name="Busse H.-J."/>
        </authorList>
    </citation>
    <scope>NUCLEOTIDE SEQUENCE</scope>
    <source>
        <strain evidence="2">32A</strain>
    </source>
</reference>
<dbReference type="RefSeq" id="WP_211630117.1">
    <property type="nucleotide sequence ID" value="NZ_CP073100.1"/>
</dbReference>
<dbReference type="KEGG" id="lamb:KBB96_14270"/>
<dbReference type="InterPro" id="IPR031849">
    <property type="entry name" value="DUF5069"/>
</dbReference>
<gene>
    <name evidence="2" type="ORF">KBB96_14270</name>
</gene>
<dbReference type="EMBL" id="CP073100">
    <property type="protein sequence ID" value="QUE50028.1"/>
    <property type="molecule type" value="Genomic_DNA"/>
</dbReference>
<keyword evidence="3" id="KW-1185">Reference proteome</keyword>
<name>A0A975G6U2_9BACT</name>
<dbReference type="Pfam" id="PF16798">
    <property type="entry name" value="DUF5069"/>
    <property type="match status" value="1"/>
</dbReference>
<evidence type="ECO:0000259" key="1">
    <source>
        <dbReference type="Pfam" id="PF16798"/>
    </source>
</evidence>
<sequence length="146" mass="15968">MSAAKDLTKEAPRSPRTRLGGYVILARAIDKGRASIAGTVGEYHFACPLDMMLFDFKGVNPDEVKKLLESGASDQEITAWIEANGQARSAEEVKGWSDGIEAFRPYDNPEKKDWFVGVCAEVGIDPAQSTLFDYLDTDDKLSYAAA</sequence>
<accession>A0A975G6U2</accession>
<feature type="domain" description="DUF5069" evidence="1">
    <location>
        <begin position="9"/>
        <end position="140"/>
    </location>
</feature>
<evidence type="ECO:0000313" key="3">
    <source>
        <dbReference type="Proteomes" id="UP000676169"/>
    </source>
</evidence>